<name>A0A4S8MSP7_DENBC</name>
<organism evidence="2 3">
    <name type="scientific">Dendrothele bispora (strain CBS 962.96)</name>
    <dbReference type="NCBI Taxonomy" id="1314807"/>
    <lineage>
        <taxon>Eukaryota</taxon>
        <taxon>Fungi</taxon>
        <taxon>Dikarya</taxon>
        <taxon>Basidiomycota</taxon>
        <taxon>Agaricomycotina</taxon>
        <taxon>Agaricomycetes</taxon>
        <taxon>Agaricomycetidae</taxon>
        <taxon>Agaricales</taxon>
        <taxon>Agaricales incertae sedis</taxon>
        <taxon>Dendrothele</taxon>
    </lineage>
</organism>
<feature type="signal peptide" evidence="1">
    <location>
        <begin position="1"/>
        <end position="19"/>
    </location>
</feature>
<feature type="chain" id="PRO_5020961123" description="Ricin B lectin domain-containing protein" evidence="1">
    <location>
        <begin position="20"/>
        <end position="184"/>
    </location>
</feature>
<proteinExistence type="predicted"/>
<evidence type="ECO:0000313" key="3">
    <source>
        <dbReference type="Proteomes" id="UP000297245"/>
    </source>
</evidence>
<dbReference type="SUPFAM" id="SSF50370">
    <property type="entry name" value="Ricin B-like lectins"/>
    <property type="match status" value="1"/>
</dbReference>
<protein>
    <recommendedName>
        <fullName evidence="4">Ricin B lectin domain-containing protein</fullName>
    </recommendedName>
</protein>
<sequence length="184" mass="18850">MAFSSFVALALLAATAVSGTPLEARQATTCHPNAQGAGVSIVNTGNPSLEWGVASANVNARVISSSFRGLAQPDWHVQQNGQSDPSYVIRDVNNNNLAVTFVNAGDIELQTASNSGNAGTQLWDITCGTCSPNALTGPGVAVGDACTIQLQGTNLCAEIGSDASAPLTLEICNGSARQSFRIQT</sequence>
<dbReference type="EMBL" id="ML179047">
    <property type="protein sequence ID" value="THV05679.1"/>
    <property type="molecule type" value="Genomic_DNA"/>
</dbReference>
<keyword evidence="1" id="KW-0732">Signal</keyword>
<dbReference type="Gene3D" id="2.80.10.50">
    <property type="match status" value="1"/>
</dbReference>
<accession>A0A4S8MSP7</accession>
<gene>
    <name evidence="2" type="ORF">K435DRAFT_960949</name>
</gene>
<dbReference type="AlphaFoldDB" id="A0A4S8MSP7"/>
<keyword evidence="3" id="KW-1185">Reference proteome</keyword>
<evidence type="ECO:0008006" key="4">
    <source>
        <dbReference type="Google" id="ProtNLM"/>
    </source>
</evidence>
<reference evidence="2 3" key="1">
    <citation type="journal article" date="2019" name="Nat. Ecol. Evol.">
        <title>Megaphylogeny resolves global patterns of mushroom evolution.</title>
        <authorList>
            <person name="Varga T."/>
            <person name="Krizsan K."/>
            <person name="Foldi C."/>
            <person name="Dima B."/>
            <person name="Sanchez-Garcia M."/>
            <person name="Sanchez-Ramirez S."/>
            <person name="Szollosi G.J."/>
            <person name="Szarkandi J.G."/>
            <person name="Papp V."/>
            <person name="Albert L."/>
            <person name="Andreopoulos W."/>
            <person name="Angelini C."/>
            <person name="Antonin V."/>
            <person name="Barry K.W."/>
            <person name="Bougher N.L."/>
            <person name="Buchanan P."/>
            <person name="Buyck B."/>
            <person name="Bense V."/>
            <person name="Catcheside P."/>
            <person name="Chovatia M."/>
            <person name="Cooper J."/>
            <person name="Damon W."/>
            <person name="Desjardin D."/>
            <person name="Finy P."/>
            <person name="Geml J."/>
            <person name="Haridas S."/>
            <person name="Hughes K."/>
            <person name="Justo A."/>
            <person name="Karasinski D."/>
            <person name="Kautmanova I."/>
            <person name="Kiss B."/>
            <person name="Kocsube S."/>
            <person name="Kotiranta H."/>
            <person name="LaButti K.M."/>
            <person name="Lechner B.E."/>
            <person name="Liimatainen K."/>
            <person name="Lipzen A."/>
            <person name="Lukacs Z."/>
            <person name="Mihaltcheva S."/>
            <person name="Morgado L.N."/>
            <person name="Niskanen T."/>
            <person name="Noordeloos M.E."/>
            <person name="Ohm R.A."/>
            <person name="Ortiz-Santana B."/>
            <person name="Ovrebo C."/>
            <person name="Racz N."/>
            <person name="Riley R."/>
            <person name="Savchenko A."/>
            <person name="Shiryaev A."/>
            <person name="Soop K."/>
            <person name="Spirin V."/>
            <person name="Szebenyi C."/>
            <person name="Tomsovsky M."/>
            <person name="Tulloss R.E."/>
            <person name="Uehling J."/>
            <person name="Grigoriev I.V."/>
            <person name="Vagvolgyi C."/>
            <person name="Papp T."/>
            <person name="Martin F.M."/>
            <person name="Miettinen O."/>
            <person name="Hibbett D.S."/>
            <person name="Nagy L.G."/>
        </authorList>
    </citation>
    <scope>NUCLEOTIDE SEQUENCE [LARGE SCALE GENOMIC DNA]</scope>
    <source>
        <strain evidence="2 3">CBS 962.96</strain>
    </source>
</reference>
<evidence type="ECO:0000313" key="2">
    <source>
        <dbReference type="EMBL" id="THV05679.1"/>
    </source>
</evidence>
<dbReference type="Proteomes" id="UP000297245">
    <property type="component" value="Unassembled WGS sequence"/>
</dbReference>
<dbReference type="InterPro" id="IPR035992">
    <property type="entry name" value="Ricin_B-like_lectins"/>
</dbReference>
<evidence type="ECO:0000256" key="1">
    <source>
        <dbReference type="SAM" id="SignalP"/>
    </source>
</evidence>
<dbReference type="OrthoDB" id="2920504at2759"/>